<feature type="domain" description="VWFA" evidence="19">
    <location>
        <begin position="49"/>
        <end position="220"/>
    </location>
</feature>
<evidence type="ECO:0000256" key="15">
    <source>
        <dbReference type="ARBA" id="ARBA00061894"/>
    </source>
</evidence>
<evidence type="ECO:0000313" key="20">
    <source>
        <dbReference type="Ensembl" id="ENSOTSP00005106933.1"/>
    </source>
</evidence>
<keyword evidence="21" id="KW-1185">Reference proteome</keyword>
<feature type="transmembrane region" description="Helical" evidence="18">
    <location>
        <begin position="310"/>
        <end position="333"/>
    </location>
</feature>
<gene>
    <name evidence="20" type="primary">LOC112264083</name>
</gene>
<dbReference type="SUPFAM" id="SSF53300">
    <property type="entry name" value="vWA-like"/>
    <property type="match status" value="1"/>
</dbReference>
<keyword evidence="2" id="KW-1003">Cell membrane</keyword>
<evidence type="ECO:0000256" key="10">
    <source>
        <dbReference type="ARBA" id="ARBA00023170"/>
    </source>
</evidence>
<keyword evidence="9" id="KW-1015">Disulfide bond</keyword>
<keyword evidence="5" id="KW-0479">Metal-binding</keyword>
<evidence type="ECO:0000256" key="6">
    <source>
        <dbReference type="ARBA" id="ARBA00022729"/>
    </source>
</evidence>
<reference evidence="21" key="1">
    <citation type="journal article" date="2018" name="PLoS ONE">
        <title>Chinook salmon (Oncorhynchus tshawytscha) genome and transcriptome.</title>
        <authorList>
            <person name="Christensen K.A."/>
            <person name="Leong J.S."/>
            <person name="Sakhrani D."/>
            <person name="Biagi C.A."/>
            <person name="Minkley D.R."/>
            <person name="Withler R.E."/>
            <person name="Rondeau E.B."/>
            <person name="Koop B.F."/>
            <person name="Devlin R.H."/>
        </authorList>
    </citation>
    <scope>NUCLEOTIDE SEQUENCE [LARGE SCALE GENOMIC DNA]</scope>
</reference>
<comment type="subunit">
    <text evidence="15">Interacts with gelatin and type 1 collagen. Interacts with the actin cytoskeleton.</text>
</comment>
<evidence type="ECO:0000256" key="18">
    <source>
        <dbReference type="SAM" id="Phobius"/>
    </source>
</evidence>
<dbReference type="Pfam" id="PF05587">
    <property type="entry name" value="Anth_Ig"/>
    <property type="match status" value="1"/>
</dbReference>
<reference evidence="20" key="2">
    <citation type="submission" date="2025-08" db="UniProtKB">
        <authorList>
            <consortium name="Ensembl"/>
        </authorList>
    </citation>
    <scope>IDENTIFICATION</scope>
</reference>
<comment type="function">
    <text evidence="17">Plays a role in cell attachment and migration. Interacts with extracellular matrix proteins and with the actin cytoskeleton and thereby plays an important role in normal extracellular matrix (ECM) homeostasis. Mediates adhesion of cells to type 1 collagen and gelatin, reorganization of the actin cytoskeleton and promotes cell spreading. Plays a role in the angiogenic response of cultured umbilical vein endothelial cells. May also act as a receptor for PLAU. Upon ligand binding, stimulates the phosphorylation of EGFR and ERK1/2.</text>
</comment>
<evidence type="ECO:0000256" key="17">
    <source>
        <dbReference type="ARBA" id="ARBA00093334"/>
    </source>
</evidence>
<evidence type="ECO:0000256" key="8">
    <source>
        <dbReference type="ARBA" id="ARBA00023136"/>
    </source>
</evidence>
<proteinExistence type="inferred from homology"/>
<reference evidence="20" key="3">
    <citation type="submission" date="2025-09" db="UniProtKB">
        <authorList>
            <consortium name="Ensembl"/>
        </authorList>
    </citation>
    <scope>IDENTIFICATION</scope>
</reference>
<dbReference type="FunFam" id="3.40.50.410:FF:000017">
    <property type="entry name" value="Anthrax toxin receptor 1"/>
    <property type="match status" value="1"/>
</dbReference>
<evidence type="ECO:0000256" key="1">
    <source>
        <dbReference type="ARBA" id="ARBA00008095"/>
    </source>
</evidence>
<dbReference type="Ensembl" id="ENSOTST00005122887.1">
    <property type="protein sequence ID" value="ENSOTSP00005106933.1"/>
    <property type="gene ID" value="ENSOTSG00005032116.2"/>
</dbReference>
<keyword evidence="4 18" id="KW-0812">Transmembrane</keyword>
<accession>A0AAZ3NT39</accession>
<evidence type="ECO:0000256" key="12">
    <source>
        <dbReference type="ARBA" id="ARBA00023273"/>
    </source>
</evidence>
<evidence type="ECO:0000259" key="19">
    <source>
        <dbReference type="PROSITE" id="PS50234"/>
    </source>
</evidence>
<keyword evidence="10" id="KW-0675">Receptor</keyword>
<evidence type="ECO:0000256" key="9">
    <source>
        <dbReference type="ARBA" id="ARBA00023157"/>
    </source>
</evidence>
<evidence type="ECO:0000256" key="4">
    <source>
        <dbReference type="ARBA" id="ARBA00022692"/>
    </source>
</evidence>
<dbReference type="InterPro" id="IPR008400">
    <property type="entry name" value="Anthrax_toxin_rcpt_extracel"/>
</dbReference>
<dbReference type="GeneTree" id="ENSGT00940000156522"/>
<dbReference type="GO" id="GO:0009986">
    <property type="term" value="C:cell surface"/>
    <property type="evidence" value="ECO:0007669"/>
    <property type="project" value="TreeGrafter"/>
</dbReference>
<dbReference type="GO" id="GO:0031258">
    <property type="term" value="C:lamellipodium membrane"/>
    <property type="evidence" value="ECO:0007669"/>
    <property type="project" value="UniProtKB-SubCell"/>
</dbReference>
<dbReference type="SMART" id="SM00327">
    <property type="entry name" value="VWA"/>
    <property type="match status" value="1"/>
</dbReference>
<keyword evidence="8 18" id="KW-0472">Membrane</keyword>
<comment type="subcellular location">
    <subcellularLocation>
        <location evidence="14">Cell projection</location>
        <location evidence="14">Filopodium membrane</location>
        <topology evidence="14">Single-pass type I membrane protein</topology>
    </subcellularLocation>
    <subcellularLocation>
        <location evidence="13">Cell projection</location>
        <location evidence="13">Lamellipodium membrane</location>
        <topology evidence="13">Single-pass type I membrane protein</topology>
    </subcellularLocation>
</comment>
<evidence type="ECO:0000256" key="3">
    <source>
        <dbReference type="ARBA" id="ARBA00022553"/>
    </source>
</evidence>
<dbReference type="Proteomes" id="UP000694402">
    <property type="component" value="Unassembled WGS sequence"/>
</dbReference>
<evidence type="ECO:0000313" key="21">
    <source>
        <dbReference type="Proteomes" id="UP000694402"/>
    </source>
</evidence>
<evidence type="ECO:0000256" key="16">
    <source>
        <dbReference type="ARBA" id="ARBA00068139"/>
    </source>
</evidence>
<keyword evidence="12" id="KW-0966">Cell projection</keyword>
<dbReference type="PANTHER" id="PTHR16059">
    <property type="entry name" value="ANTHRAX TOXIN RECEPTOR"/>
    <property type="match status" value="1"/>
</dbReference>
<evidence type="ECO:0000256" key="2">
    <source>
        <dbReference type="ARBA" id="ARBA00022475"/>
    </source>
</evidence>
<dbReference type="AlphaFoldDB" id="A0AAZ3NT39"/>
<dbReference type="Pfam" id="PF00092">
    <property type="entry name" value="VWA"/>
    <property type="match status" value="1"/>
</dbReference>
<dbReference type="InterPro" id="IPR002035">
    <property type="entry name" value="VWF_A"/>
</dbReference>
<comment type="similarity">
    <text evidence="1">Belongs to the ATR family.</text>
</comment>
<evidence type="ECO:0000256" key="14">
    <source>
        <dbReference type="ARBA" id="ARBA00060395"/>
    </source>
</evidence>
<evidence type="ECO:0000256" key="11">
    <source>
        <dbReference type="ARBA" id="ARBA00023180"/>
    </source>
</evidence>
<name>A0AAZ3NT39_ONCTS</name>
<keyword evidence="6" id="KW-0732">Signal</keyword>
<evidence type="ECO:0000256" key="7">
    <source>
        <dbReference type="ARBA" id="ARBA00022989"/>
    </source>
</evidence>
<dbReference type="PROSITE" id="PS50234">
    <property type="entry name" value="VWFA"/>
    <property type="match status" value="1"/>
</dbReference>
<sequence length="347" mass="39021">MSLWNATLARISSTLLSRDWTLARRMLGSGARFLNLSTSSRLFIQNTHQYVISLYRSGSVQHHWIEIYHFVEHLAHKFISPQLRMSFIVFSTEGRILMRLTEDREQIRKGLEELQKVLPGGDTFMHEGIQRASEQIYYGNSEGYRTASVIIALTDGELHEDLFYYAEREANRSRSLGASVYCVGVKDFNETQLAKIADSKDHVFPVNDGFEALQGVIDSILKKSCIEILAAEPSSICAGETFQVVVRGNGFLHARNVHKVLCSFRINDTLTKSVKPLIVEDTYLLCPAPILQEEGMAANLYVSMNEGLSFISSSVTITTVGCVSIVGWCMLLHPQTMTVMSYKCEPF</sequence>
<keyword evidence="11" id="KW-0325">Glycoprotein</keyword>
<dbReference type="GO" id="GO:0046872">
    <property type="term" value="F:metal ion binding"/>
    <property type="evidence" value="ECO:0007669"/>
    <property type="project" value="UniProtKB-KW"/>
</dbReference>
<keyword evidence="7 18" id="KW-1133">Transmembrane helix</keyword>
<dbReference type="GO" id="GO:0004888">
    <property type="term" value="F:transmembrane signaling receptor activity"/>
    <property type="evidence" value="ECO:0007669"/>
    <property type="project" value="TreeGrafter"/>
</dbReference>
<dbReference type="CDD" id="cd01474">
    <property type="entry name" value="vWA_ATR"/>
    <property type="match status" value="1"/>
</dbReference>
<protein>
    <recommendedName>
        <fullName evidence="16">Anthrax toxin receptor 1</fullName>
    </recommendedName>
</protein>
<keyword evidence="3" id="KW-0597">Phosphoprotein</keyword>
<dbReference type="PANTHER" id="PTHR16059:SF11">
    <property type="entry name" value="ANTHRAX TOXIN RECEPTOR 1"/>
    <property type="match status" value="1"/>
</dbReference>
<evidence type="ECO:0000256" key="13">
    <source>
        <dbReference type="ARBA" id="ARBA00060389"/>
    </source>
</evidence>
<evidence type="ECO:0000256" key="5">
    <source>
        <dbReference type="ARBA" id="ARBA00022723"/>
    </source>
</evidence>
<dbReference type="GO" id="GO:0031527">
    <property type="term" value="C:filopodium membrane"/>
    <property type="evidence" value="ECO:0007669"/>
    <property type="project" value="UniProtKB-SubCell"/>
</dbReference>
<dbReference type="Gene3D" id="3.40.50.410">
    <property type="entry name" value="von Willebrand factor, type A domain"/>
    <property type="match status" value="1"/>
</dbReference>
<organism evidence="20 21">
    <name type="scientific">Oncorhynchus tshawytscha</name>
    <name type="common">Chinook salmon</name>
    <name type="synonym">Salmo tshawytscha</name>
    <dbReference type="NCBI Taxonomy" id="74940"/>
    <lineage>
        <taxon>Eukaryota</taxon>
        <taxon>Metazoa</taxon>
        <taxon>Chordata</taxon>
        <taxon>Craniata</taxon>
        <taxon>Vertebrata</taxon>
        <taxon>Euteleostomi</taxon>
        <taxon>Actinopterygii</taxon>
        <taxon>Neopterygii</taxon>
        <taxon>Teleostei</taxon>
        <taxon>Protacanthopterygii</taxon>
        <taxon>Salmoniformes</taxon>
        <taxon>Salmonidae</taxon>
        <taxon>Salmoninae</taxon>
        <taxon>Oncorhynchus</taxon>
    </lineage>
</organism>
<dbReference type="InterPro" id="IPR036465">
    <property type="entry name" value="vWFA_dom_sf"/>
</dbReference>